<keyword evidence="4" id="KW-1185">Reference proteome</keyword>
<proteinExistence type="predicted"/>
<accession>A0A816E6Y4</accession>
<dbReference type="InterPro" id="IPR028994">
    <property type="entry name" value="Integrin_alpha_N"/>
</dbReference>
<dbReference type="EMBL" id="CAJNOR010009355">
    <property type="protein sequence ID" value="CAF1643800.1"/>
    <property type="molecule type" value="Genomic_DNA"/>
</dbReference>
<dbReference type="InterPro" id="IPR013517">
    <property type="entry name" value="FG-GAP"/>
</dbReference>
<dbReference type="Proteomes" id="UP000663852">
    <property type="component" value="Unassembled WGS sequence"/>
</dbReference>
<dbReference type="PANTHER" id="PTHR46580">
    <property type="entry name" value="SENSOR KINASE-RELATED"/>
    <property type="match status" value="1"/>
</dbReference>
<dbReference type="Pfam" id="PF13517">
    <property type="entry name" value="FG-GAP_3"/>
    <property type="match status" value="2"/>
</dbReference>
<evidence type="ECO:0000313" key="4">
    <source>
        <dbReference type="Proteomes" id="UP000663828"/>
    </source>
</evidence>
<evidence type="ECO:0008006" key="5">
    <source>
        <dbReference type="Google" id="ProtNLM"/>
    </source>
</evidence>
<sequence length="346" mass="37819">MCNVGLSGNHSGHRPGSVATCFSNYSIAVVFINSTIIHSSTAETITASTANTSLTHCQATFELISVQTSDDNPAYFYPIAGDFNGDNQLDIAYYSPVFDSIGVVLGIGNGSFEAFVKLIPLYGASIIEMTVGNFNEDNYLDVVTIVNEYNSYLLILVGQGDGTFEASTPFPQRMLYYTRDVVVSDLNDDNQPDIVVWLSAGFSISARSVVVNEFNNDNHSDIAILDEYSRNIIVFLGRGDSTFEERIVSFTGGALVPVYITVGDFNGDGHSDIIFYKYDPSSIDILLGNGRGRFERKTILQIEIPYDIARLIAGDFNGDGYQDIINLVAYSPPFNVLLNTCQCCTT</sequence>
<evidence type="ECO:0000313" key="2">
    <source>
        <dbReference type="EMBL" id="CAF1477681.1"/>
    </source>
</evidence>
<dbReference type="Gene3D" id="2.130.10.130">
    <property type="entry name" value="Integrin alpha, N-terminal"/>
    <property type="match status" value="1"/>
</dbReference>
<evidence type="ECO:0000313" key="3">
    <source>
        <dbReference type="EMBL" id="CAF1643800.1"/>
    </source>
</evidence>
<dbReference type="PANTHER" id="PTHR46580:SF4">
    <property type="entry name" value="ATP_GTP-BINDING PROTEIN"/>
    <property type="match status" value="1"/>
</dbReference>
<gene>
    <name evidence="2" type="ORF">EDS130_LOCUS41225</name>
    <name evidence="3" type="ORF">XAT740_LOCUS53781</name>
</gene>
<dbReference type="Proteomes" id="UP000663828">
    <property type="component" value="Unassembled WGS sequence"/>
</dbReference>
<evidence type="ECO:0000256" key="1">
    <source>
        <dbReference type="ARBA" id="ARBA00022729"/>
    </source>
</evidence>
<keyword evidence="1" id="KW-0732">Signal</keyword>
<organism evidence="3 4">
    <name type="scientific">Adineta ricciae</name>
    <name type="common">Rotifer</name>
    <dbReference type="NCBI Taxonomy" id="249248"/>
    <lineage>
        <taxon>Eukaryota</taxon>
        <taxon>Metazoa</taxon>
        <taxon>Spiralia</taxon>
        <taxon>Gnathifera</taxon>
        <taxon>Rotifera</taxon>
        <taxon>Eurotatoria</taxon>
        <taxon>Bdelloidea</taxon>
        <taxon>Adinetida</taxon>
        <taxon>Adinetidae</taxon>
        <taxon>Adineta</taxon>
    </lineage>
</organism>
<dbReference type="EMBL" id="CAJNOJ010000532">
    <property type="protein sequence ID" value="CAF1477681.1"/>
    <property type="molecule type" value="Genomic_DNA"/>
</dbReference>
<reference evidence="3" key="1">
    <citation type="submission" date="2021-02" db="EMBL/GenBank/DDBJ databases">
        <authorList>
            <person name="Nowell W R."/>
        </authorList>
    </citation>
    <scope>NUCLEOTIDE SEQUENCE</scope>
</reference>
<protein>
    <recommendedName>
        <fullName evidence="5">VCBS repeat-containing protein</fullName>
    </recommendedName>
</protein>
<dbReference type="AlphaFoldDB" id="A0A816E6Y4"/>
<name>A0A816E6Y4_ADIRI</name>
<comment type="caution">
    <text evidence="3">The sequence shown here is derived from an EMBL/GenBank/DDBJ whole genome shotgun (WGS) entry which is preliminary data.</text>
</comment>
<dbReference type="OrthoDB" id="10022113at2759"/>
<dbReference type="SUPFAM" id="SSF69318">
    <property type="entry name" value="Integrin alpha N-terminal domain"/>
    <property type="match status" value="1"/>
</dbReference>